<dbReference type="InterPro" id="IPR014001">
    <property type="entry name" value="Helicase_ATP-bd"/>
</dbReference>
<dbReference type="GO" id="GO:0004520">
    <property type="term" value="F:DNA endonuclease activity"/>
    <property type="evidence" value="ECO:0007669"/>
    <property type="project" value="TreeGrafter"/>
</dbReference>
<dbReference type="GO" id="GO:0005576">
    <property type="term" value="C:extracellular region"/>
    <property type="evidence" value="ECO:0007669"/>
    <property type="project" value="UniProtKB-SubCell"/>
</dbReference>
<keyword evidence="11" id="KW-0175">Coiled coil</keyword>
<feature type="region of interest" description="Disordered" evidence="12">
    <location>
        <begin position="1"/>
        <end position="31"/>
    </location>
</feature>
<feature type="compositionally biased region" description="Basic and acidic residues" evidence="12">
    <location>
        <begin position="1"/>
        <end position="14"/>
    </location>
</feature>
<dbReference type="FunFam" id="3.40.50.10810:FF:000065">
    <property type="entry name" value="SNF2 DNA repair protein, putative"/>
    <property type="match status" value="1"/>
</dbReference>
<keyword evidence="15" id="KW-0808">Transferase</keyword>
<evidence type="ECO:0000256" key="10">
    <source>
        <dbReference type="ARBA" id="ARBA00055929"/>
    </source>
</evidence>
<dbReference type="PROSITE" id="PS51192">
    <property type="entry name" value="HELICASE_ATP_BIND_1"/>
    <property type="match status" value="1"/>
</dbReference>
<dbReference type="SUPFAM" id="SSF52540">
    <property type="entry name" value="P-loop containing nucleoside triphosphate hydrolases"/>
    <property type="match status" value="2"/>
</dbReference>
<comment type="function">
    <text evidence="10">Endoglycosidase which is a cell surface and extracellular matrix-degrading enzyme. Cleaves heparan sulfate proteoglycans (HSPGs) into heparan sulfate side chains and core proteoglycans.</text>
</comment>
<dbReference type="GO" id="GO:0003676">
    <property type="term" value="F:nucleic acid binding"/>
    <property type="evidence" value="ECO:0007669"/>
    <property type="project" value="InterPro"/>
</dbReference>
<proteinExistence type="inferred from homology"/>
<keyword evidence="5" id="KW-0378">Hydrolase</keyword>
<evidence type="ECO:0000256" key="2">
    <source>
        <dbReference type="ARBA" id="ARBA00009800"/>
    </source>
</evidence>
<dbReference type="Gene3D" id="1.10.30.50">
    <property type="match status" value="1"/>
</dbReference>
<keyword evidence="4" id="KW-0732">Signal</keyword>
<dbReference type="InterPro" id="IPR000330">
    <property type="entry name" value="SNF2_N"/>
</dbReference>
<dbReference type="GO" id="GO:0005524">
    <property type="term" value="F:ATP binding"/>
    <property type="evidence" value="ECO:0007669"/>
    <property type="project" value="InterPro"/>
</dbReference>
<reference evidence="15" key="1">
    <citation type="submission" date="2023-02" db="EMBL/GenBank/DDBJ databases">
        <title>Genome of toxic invasive species Heracleum sosnowskyi carries increased number of genes despite the absence of recent whole-genome duplications.</title>
        <authorList>
            <person name="Schelkunov M."/>
            <person name="Shtratnikova V."/>
            <person name="Makarenko M."/>
            <person name="Klepikova A."/>
            <person name="Omelchenko D."/>
            <person name="Novikova G."/>
            <person name="Obukhova E."/>
            <person name="Bogdanov V."/>
            <person name="Penin A."/>
            <person name="Logacheva M."/>
        </authorList>
    </citation>
    <scope>NUCLEOTIDE SEQUENCE</scope>
    <source>
        <strain evidence="15">Hsosn_3</strain>
        <tissue evidence="15">Leaf</tissue>
    </source>
</reference>
<accession>A0AAD8M8Y5</accession>
<feature type="domain" description="Helicase ATP-binding" evidence="13">
    <location>
        <begin position="217"/>
        <end position="381"/>
    </location>
</feature>
<dbReference type="Gene3D" id="3.40.50.10810">
    <property type="entry name" value="Tandem AAA-ATPase domain"/>
    <property type="match status" value="1"/>
</dbReference>
<dbReference type="GO" id="GO:0016301">
    <property type="term" value="F:kinase activity"/>
    <property type="evidence" value="ECO:0007669"/>
    <property type="project" value="UniProtKB-KW"/>
</dbReference>
<dbReference type="InterPro" id="IPR049730">
    <property type="entry name" value="SNF2/RAD54-like_C"/>
</dbReference>
<dbReference type="InterPro" id="IPR005199">
    <property type="entry name" value="Glyco_hydro_79"/>
</dbReference>
<comment type="caution">
    <text evidence="15">The sequence shown here is derived from an EMBL/GenBank/DDBJ whole genome shotgun (WGS) entry which is preliminary data.</text>
</comment>
<dbReference type="InterPro" id="IPR003615">
    <property type="entry name" value="HNH_nuc"/>
</dbReference>
<dbReference type="Pfam" id="PF01844">
    <property type="entry name" value="HNH"/>
    <property type="match status" value="1"/>
</dbReference>
<dbReference type="InterPro" id="IPR017853">
    <property type="entry name" value="GH"/>
</dbReference>
<organism evidence="15 16">
    <name type="scientific">Heracleum sosnowskyi</name>
    <dbReference type="NCBI Taxonomy" id="360622"/>
    <lineage>
        <taxon>Eukaryota</taxon>
        <taxon>Viridiplantae</taxon>
        <taxon>Streptophyta</taxon>
        <taxon>Embryophyta</taxon>
        <taxon>Tracheophyta</taxon>
        <taxon>Spermatophyta</taxon>
        <taxon>Magnoliopsida</taxon>
        <taxon>eudicotyledons</taxon>
        <taxon>Gunneridae</taxon>
        <taxon>Pentapetalae</taxon>
        <taxon>asterids</taxon>
        <taxon>campanulids</taxon>
        <taxon>Apiales</taxon>
        <taxon>Apiaceae</taxon>
        <taxon>Apioideae</taxon>
        <taxon>apioid superclade</taxon>
        <taxon>Tordylieae</taxon>
        <taxon>Tordyliinae</taxon>
        <taxon>Heracleum</taxon>
    </lineage>
</organism>
<dbReference type="Gene3D" id="3.40.50.300">
    <property type="entry name" value="P-loop containing nucleotide triphosphate hydrolases"/>
    <property type="match status" value="1"/>
</dbReference>
<keyword evidence="16" id="KW-1185">Reference proteome</keyword>
<dbReference type="Pfam" id="PF03662">
    <property type="entry name" value="Glyco_hydro_79n"/>
    <property type="match status" value="2"/>
</dbReference>
<evidence type="ECO:0000259" key="14">
    <source>
        <dbReference type="PROSITE" id="PS51194"/>
    </source>
</evidence>
<evidence type="ECO:0000256" key="7">
    <source>
        <dbReference type="ARBA" id="ARBA00023180"/>
    </source>
</evidence>
<evidence type="ECO:0000259" key="13">
    <source>
        <dbReference type="PROSITE" id="PS51192"/>
    </source>
</evidence>
<dbReference type="PANTHER" id="PTHR45766">
    <property type="entry name" value="DNA ANNEALING HELICASE AND ENDONUCLEASE ZRANB3 FAMILY MEMBER"/>
    <property type="match status" value="1"/>
</dbReference>
<dbReference type="GO" id="GO:0005765">
    <property type="term" value="C:lysosomal membrane"/>
    <property type="evidence" value="ECO:0007669"/>
    <property type="project" value="UniProtKB-SubCell"/>
</dbReference>
<dbReference type="SUPFAM" id="SSF51445">
    <property type="entry name" value="(Trans)glycosidases"/>
    <property type="match status" value="1"/>
</dbReference>
<evidence type="ECO:0000256" key="11">
    <source>
        <dbReference type="SAM" id="Coils"/>
    </source>
</evidence>
<feature type="domain" description="Helicase C-terminal" evidence="14">
    <location>
        <begin position="566"/>
        <end position="720"/>
    </location>
</feature>
<keyword evidence="3" id="KW-0964">Secreted</keyword>
<dbReference type="SMART" id="SM00490">
    <property type="entry name" value="HELICc"/>
    <property type="match status" value="1"/>
</dbReference>
<keyword evidence="6" id="KW-0472">Membrane</keyword>
<evidence type="ECO:0000256" key="8">
    <source>
        <dbReference type="ARBA" id="ARBA00023228"/>
    </source>
</evidence>
<sequence>MHKITEEQRKRSELNRLAALAKRRDRNGSDHDPWKLFKCRKVSPEPNSTSTFTEPFKCPPRPDLSGQIMKVPAQLPDKFRVRVEICSPDSFSVTPVPLGDFPFPGEAACLEIMEDCLSAIMQSHYTQNTGGGKACVYKLREYDAVLRCFKMSKHIQCEEVPWSTLNVVVKLSDSFTSGRWVPCRPEHLSDEKVDELLGRLPKSLVDTLLPFQHEGVRFGLRRGGRCLIADEMGLGKTLQAIAIAGCFLNEGPVLVVCPAILRYAWAEEFEHWLPSCLPCDIHLVFGHQNNPARLVKCPKVVITSYTMLNRLRKSMSQQDWAVLIVDESHQVRCSKQISESDEIKAVLDVARAAKHTVLLSGTPSLSRPYDIFHQINMLWPGLLGKDKYEFAKNYCSVRSVHGIQGKVYKDYSRGVRLEELNVLLKQSVMIRRLKEDVLMQLPPKRRQIVSLVLKRSDFNFAGGVAEVVEDASTNKNTEDESLDIADKANNVTSAGGVAEVVEDASTNKNTDAESLDIADKANDVTSAGDADWCKFSIKITDQELAMAKLSGFREWLSIHPVIAEPNADEDTERNSSSHKMIIFAHHHKVLDAVQEFICEKGIEFVRIDGNTHERDRQLYVQSFQSSKQVKIALVGILAGGTGLNLSAAHNVVFLELPKEPSHLLQAEDRAHRRGQTKAVNIYIFCGKDTSDESRWQKLNKSLHRVSSTVNGKYDAIQEIEIDSVAHLGGTGKTYVRENELPPIASATQHSAVDLMEFPTRIDQSLHCDQASCAVDENKRYDEKYYSGRNSPQKAANFHRNEGLKGTSPETEKEICTRLSLHSEIDVKEDNDITDRANNQCHEIAMQDNREPAEIVEAASVIDSLRFEVSQYSGRIHLYTCNPGVDSRPRPLFENFRPEELESQLPSANCSQRMTYSCIKDDPKYRHILLEFIEEWNKLRPIEQKKLLAKPLQLPLSVELCCLNNSINHDFGGLLKGKSKKRTTSLHEISYPLPSDAVWRKISLCSGRGKKEKVYEQGWALLDEPLCKLCQTTCKTFRGKNAKVPEYFEDLFCNLSCYEEFRLRTSNRSLREGLFQMEHGICTSCHLDCHKLVEHTKRLPFEKRESYIKKVAPDLANRPKLLEKLVREPSEGNAWHADHIVPVYLGGGECKLENMRTLCVVCHARVTKEQCAERRSTRLKAKKQLKELMNDLRNVQNLKQNSSEEKESKQMMTEDDAVEDDLLIEVPGSAYSNARNTSTESEEHERNINSTVSGHLDGAFPVAKSISSGVEEHEKISNSTEFGHTDMAKQFSSNASDPTAKMLELEEVEHESFIIIELVFDLGYACEVKAKNVEHAELVVDSTALLAETDENYVCATIDWWPHDKCNYNNCPWGYSSAINLDLDHPLLSKAIRAFTRLRIRVGGSLQDQVKWDDLNNFFIKTGAIMTFGLNALYGRHKISHREWRGDWNSSNVNAFMNFTISKGYQIDSWEFGNELSGKGIGARVGAEQYGKDVINLKAILDKLYKNFHPKPLLVAPSGFYEKEWYDNLLKVSGSNVVNVVTHHIYNLGPGVDPNIVDKILNPLHLSGVSKTFSSLKQTIQKYGPWASAWVGESGGAYNSGGRHVSDTFVNSFWYLDQLGIAAEYNTKVYCRQTLIGGNYGLLDTTTFVPNPDYYSALLWHQLMGKGVLSVDSNASPHLRSYAHCSKGKAGVTLLLINLSNQTYYKTSVESTANGMLITTKESSKRKKSLVHHLKKAVSWIGGKASDEDMYREEYHLTPKDGDIKSKIMLLNGTPLVLTDNGDIPSLAAVHVNSSSPLSVDPLSIKFIVLPNFIAPGCK</sequence>
<dbReference type="CDD" id="cd18010">
    <property type="entry name" value="DEXHc_HARP_SMARCAL1"/>
    <property type="match status" value="1"/>
</dbReference>
<reference evidence="15" key="2">
    <citation type="submission" date="2023-05" db="EMBL/GenBank/DDBJ databases">
        <authorList>
            <person name="Schelkunov M.I."/>
        </authorList>
    </citation>
    <scope>NUCLEOTIDE SEQUENCE</scope>
    <source>
        <strain evidence="15">Hsosn_3</strain>
        <tissue evidence="15">Leaf</tissue>
    </source>
</reference>
<dbReference type="InterPro" id="IPR038718">
    <property type="entry name" value="SNF2-like_sf"/>
</dbReference>
<gene>
    <name evidence="15" type="ORF">POM88_039014</name>
</gene>
<dbReference type="InterPro" id="IPR001650">
    <property type="entry name" value="Helicase_C-like"/>
</dbReference>
<dbReference type="Gene3D" id="3.20.20.80">
    <property type="entry name" value="Glycosidases"/>
    <property type="match status" value="1"/>
</dbReference>
<evidence type="ECO:0000256" key="6">
    <source>
        <dbReference type="ARBA" id="ARBA00023136"/>
    </source>
</evidence>
<dbReference type="CDD" id="cd00085">
    <property type="entry name" value="HNHc"/>
    <property type="match status" value="1"/>
</dbReference>
<dbReference type="InterPro" id="IPR027417">
    <property type="entry name" value="P-loop_NTPase"/>
</dbReference>
<dbReference type="SMART" id="SM00487">
    <property type="entry name" value="DEXDc"/>
    <property type="match status" value="1"/>
</dbReference>
<dbReference type="PROSITE" id="PS51194">
    <property type="entry name" value="HELICASE_CTER"/>
    <property type="match status" value="1"/>
</dbReference>
<evidence type="ECO:0000313" key="15">
    <source>
        <dbReference type="EMBL" id="KAK1363453.1"/>
    </source>
</evidence>
<evidence type="ECO:0000256" key="12">
    <source>
        <dbReference type="SAM" id="MobiDB-lite"/>
    </source>
</evidence>
<dbReference type="GO" id="GO:0031297">
    <property type="term" value="P:replication fork processing"/>
    <property type="evidence" value="ECO:0007669"/>
    <property type="project" value="TreeGrafter"/>
</dbReference>
<dbReference type="PANTHER" id="PTHR45766:SF5">
    <property type="entry name" value="SNF2 DOMAIN-CONTAINING PROTEIN _ HELICASE DOMAIN-CONTAINING PROTEIN _ HNH ENDONUCLEASE DOMAIN-CONTAINING PROTEIN"/>
    <property type="match status" value="1"/>
</dbReference>
<keyword evidence="15" id="KW-0418">Kinase</keyword>
<dbReference type="Proteomes" id="UP001237642">
    <property type="component" value="Unassembled WGS sequence"/>
</dbReference>
<evidence type="ECO:0000313" key="16">
    <source>
        <dbReference type="Proteomes" id="UP001237642"/>
    </source>
</evidence>
<dbReference type="InterPro" id="IPR002711">
    <property type="entry name" value="HNH"/>
</dbReference>
<name>A0AAD8M8Y5_9APIA</name>
<evidence type="ECO:0000256" key="4">
    <source>
        <dbReference type="ARBA" id="ARBA00022729"/>
    </source>
</evidence>
<keyword evidence="8" id="KW-0458">Lysosome</keyword>
<dbReference type="FunFam" id="3.20.20.80:FF:000023">
    <property type="entry name" value="heparanase-like protein 3"/>
    <property type="match status" value="1"/>
</dbReference>
<evidence type="ECO:0000256" key="9">
    <source>
        <dbReference type="ARBA" id="ARBA00023765"/>
    </source>
</evidence>
<protein>
    <submittedName>
        <fullName evidence="15">Calcium/calmodulin-dependent protein kinase chromatin remodeling SNF2 family</fullName>
    </submittedName>
</protein>
<dbReference type="Pfam" id="PF00176">
    <property type="entry name" value="SNF2-rel_dom"/>
    <property type="match status" value="1"/>
</dbReference>
<dbReference type="GO" id="GO:0006281">
    <property type="term" value="P:DNA repair"/>
    <property type="evidence" value="ECO:0007669"/>
    <property type="project" value="TreeGrafter"/>
</dbReference>
<dbReference type="CDD" id="cd18793">
    <property type="entry name" value="SF2_C_SNF"/>
    <property type="match status" value="1"/>
</dbReference>
<evidence type="ECO:0000256" key="1">
    <source>
        <dbReference type="ARBA" id="ARBA00004613"/>
    </source>
</evidence>
<dbReference type="GO" id="GO:0043596">
    <property type="term" value="C:nuclear replication fork"/>
    <property type="evidence" value="ECO:0007669"/>
    <property type="project" value="TreeGrafter"/>
</dbReference>
<comment type="similarity">
    <text evidence="2">Belongs to the glycosyl hydrolase 79 family.</text>
</comment>
<feature type="coiled-coil region" evidence="11">
    <location>
        <begin position="1177"/>
        <end position="1214"/>
    </location>
</feature>
<keyword evidence="7" id="KW-0325">Glycoprotein</keyword>
<dbReference type="GO" id="GO:0008270">
    <property type="term" value="F:zinc ion binding"/>
    <property type="evidence" value="ECO:0007669"/>
    <property type="project" value="InterPro"/>
</dbReference>
<comment type="subcellular location">
    <subcellularLocation>
        <location evidence="9">Lysosome membrane</location>
        <topology evidence="9">Peripheral membrane protein</topology>
    </subcellularLocation>
    <subcellularLocation>
        <location evidence="1">Secreted</location>
    </subcellularLocation>
</comment>
<evidence type="ECO:0000256" key="3">
    <source>
        <dbReference type="ARBA" id="ARBA00022525"/>
    </source>
</evidence>
<dbReference type="Pfam" id="PF00271">
    <property type="entry name" value="Helicase_C"/>
    <property type="match status" value="1"/>
</dbReference>
<dbReference type="EMBL" id="JAUIZM010000009">
    <property type="protein sequence ID" value="KAK1363453.1"/>
    <property type="molecule type" value="Genomic_DNA"/>
</dbReference>
<evidence type="ECO:0000256" key="5">
    <source>
        <dbReference type="ARBA" id="ARBA00022801"/>
    </source>
</evidence>
<dbReference type="GO" id="GO:0016798">
    <property type="term" value="F:hydrolase activity, acting on glycosyl bonds"/>
    <property type="evidence" value="ECO:0007669"/>
    <property type="project" value="InterPro"/>
</dbReference>